<evidence type="ECO:0000313" key="2">
    <source>
        <dbReference type="EMBL" id="PZD72386.1"/>
    </source>
</evidence>
<sequence>MVRQLSRCVLGVAFTKGGLWAIATCLSPTIMAASAFANPASSFPSTEIEAYRAQGQAGLEKFLSTHTPNAQELPKPELRAALDALCKQRDCHASRLFWYTDLTAAKAEAVATGKPILSLRMLGNLDQELSCANSRFFRVALYPNAKVSQYLRDRYILHWESVRPVPQVTIDYGDGRKLQRTLTGNSIHYILNDRGQPIDALPGLYGPQAFLSHLKQAKTLNQRMSQLKPRASTKELRILPLDPKNLLQNYHRSRLTATQNQWRSDLANIGIDKLPALAPLPLSTPSAIDAGRLAIGKSMVETPLLSSALGLAATADRNRTQLEEATNTAVWRKIADLHQDQSQLDQNSKMLMLSKNSAQWSQADAQFEATVKNFETAMALDTVRNEYLLRSQIHQWFLEEADTQTVEALNTKVYADLFLTPDSDPWLGLRSQSAYSAIENDGLQQ</sequence>
<dbReference type="RefSeq" id="WP_233501626.1">
    <property type="nucleotide sequence ID" value="NZ_CAWNWM010000010.1"/>
</dbReference>
<gene>
    <name evidence="2" type="ORF">C1752_03543</name>
</gene>
<dbReference type="Proteomes" id="UP000248857">
    <property type="component" value="Unassembled WGS sequence"/>
</dbReference>
<feature type="signal peptide" evidence="1">
    <location>
        <begin position="1"/>
        <end position="32"/>
    </location>
</feature>
<evidence type="ECO:0000256" key="1">
    <source>
        <dbReference type="SAM" id="SignalP"/>
    </source>
</evidence>
<evidence type="ECO:0000313" key="3">
    <source>
        <dbReference type="Proteomes" id="UP000248857"/>
    </source>
</evidence>
<proteinExistence type="predicted"/>
<name>A0A2W1JG38_9CYAN</name>
<keyword evidence="3" id="KW-1185">Reference proteome</keyword>
<keyword evidence="1" id="KW-0732">Signal</keyword>
<feature type="chain" id="PRO_5016016458" evidence="1">
    <location>
        <begin position="33"/>
        <end position="445"/>
    </location>
</feature>
<accession>A0A2W1JG38</accession>
<reference evidence="2 3" key="1">
    <citation type="journal article" date="2018" name="Sci. Rep.">
        <title>A novel species of the marine cyanobacterium Acaryochloris with a unique pigment content and lifestyle.</title>
        <authorList>
            <person name="Partensky F."/>
            <person name="Six C."/>
            <person name="Ratin M."/>
            <person name="Garczarek L."/>
            <person name="Vaulot D."/>
            <person name="Probert I."/>
            <person name="Calteau A."/>
            <person name="Gourvil P."/>
            <person name="Marie D."/>
            <person name="Grebert T."/>
            <person name="Bouchier C."/>
            <person name="Le Panse S."/>
            <person name="Gachenot M."/>
            <person name="Rodriguez F."/>
            <person name="Garrido J.L."/>
        </authorList>
    </citation>
    <scope>NUCLEOTIDE SEQUENCE [LARGE SCALE GENOMIC DNA]</scope>
    <source>
        <strain evidence="2 3">RCC1774</strain>
    </source>
</reference>
<dbReference type="EMBL" id="PQWO01000010">
    <property type="protein sequence ID" value="PZD72386.1"/>
    <property type="molecule type" value="Genomic_DNA"/>
</dbReference>
<organism evidence="2 3">
    <name type="scientific">Acaryochloris thomasi RCC1774</name>
    <dbReference type="NCBI Taxonomy" id="1764569"/>
    <lineage>
        <taxon>Bacteria</taxon>
        <taxon>Bacillati</taxon>
        <taxon>Cyanobacteriota</taxon>
        <taxon>Cyanophyceae</taxon>
        <taxon>Acaryochloridales</taxon>
        <taxon>Acaryochloridaceae</taxon>
        <taxon>Acaryochloris</taxon>
        <taxon>Acaryochloris thomasi</taxon>
    </lineage>
</organism>
<dbReference type="AlphaFoldDB" id="A0A2W1JG38"/>
<comment type="caution">
    <text evidence="2">The sequence shown here is derived from an EMBL/GenBank/DDBJ whole genome shotgun (WGS) entry which is preliminary data.</text>
</comment>
<protein>
    <submittedName>
        <fullName evidence="2">Uncharacterized protein</fullName>
    </submittedName>
</protein>